<comment type="caution">
    <text evidence="3">The sequence shown here is derived from an EMBL/GenBank/DDBJ whole genome shotgun (WGS) entry which is preliminary data.</text>
</comment>
<feature type="domain" description="Phage head morphogenesis" evidence="2">
    <location>
        <begin position="545"/>
        <end position="655"/>
    </location>
</feature>
<evidence type="ECO:0000313" key="3">
    <source>
        <dbReference type="EMBL" id="MFB9994086.1"/>
    </source>
</evidence>
<dbReference type="InterPro" id="IPR006427">
    <property type="entry name" value="Portal_HK97"/>
</dbReference>
<dbReference type="Proteomes" id="UP001589733">
    <property type="component" value="Unassembled WGS sequence"/>
</dbReference>
<dbReference type="InterPro" id="IPR006528">
    <property type="entry name" value="Phage_head_morphogenesis_dom"/>
</dbReference>
<dbReference type="EMBL" id="JBHLYR010000059">
    <property type="protein sequence ID" value="MFB9994086.1"/>
    <property type="molecule type" value="Genomic_DNA"/>
</dbReference>
<dbReference type="NCBIfam" id="TIGR01537">
    <property type="entry name" value="portal_HK97"/>
    <property type="match status" value="1"/>
</dbReference>
<evidence type="ECO:0000259" key="2">
    <source>
        <dbReference type="Pfam" id="PF04233"/>
    </source>
</evidence>
<dbReference type="NCBIfam" id="TIGR01641">
    <property type="entry name" value="phageSPP1_gp7"/>
    <property type="match status" value="1"/>
</dbReference>
<evidence type="ECO:0000256" key="1">
    <source>
        <dbReference type="SAM" id="MobiDB-lite"/>
    </source>
</evidence>
<gene>
    <name evidence="3" type="ORF">ACFFLM_19185</name>
</gene>
<dbReference type="Pfam" id="PF04233">
    <property type="entry name" value="Phage_Mu_F"/>
    <property type="match status" value="1"/>
</dbReference>
<organism evidence="3 4">
    <name type="scientific">Deinococcus oregonensis</name>
    <dbReference type="NCBI Taxonomy" id="1805970"/>
    <lineage>
        <taxon>Bacteria</taxon>
        <taxon>Thermotogati</taxon>
        <taxon>Deinococcota</taxon>
        <taxon>Deinococci</taxon>
        <taxon>Deinococcales</taxon>
        <taxon>Deinococcaceae</taxon>
        <taxon>Deinococcus</taxon>
    </lineage>
</organism>
<feature type="region of interest" description="Disordered" evidence="1">
    <location>
        <begin position="389"/>
        <end position="428"/>
    </location>
</feature>
<accession>A0ABV6B6M2</accession>
<proteinExistence type="predicted"/>
<keyword evidence="4" id="KW-1185">Reference proteome</keyword>
<protein>
    <submittedName>
        <fullName evidence="3">Phage portal protein</fullName>
    </submittedName>
</protein>
<dbReference type="RefSeq" id="WP_380014171.1">
    <property type="nucleotide sequence ID" value="NZ_JBHLYR010000059.1"/>
</dbReference>
<dbReference type="Pfam" id="PF04860">
    <property type="entry name" value="Phage_portal"/>
    <property type="match status" value="1"/>
</dbReference>
<dbReference type="InterPro" id="IPR006944">
    <property type="entry name" value="Phage/GTA_portal"/>
</dbReference>
<sequence>MGWKETLGMWLGLEMKLQAPAKGALPFVSAGNDGRAVSSDWSTEKAINEGMKASTWVYTACRKVSTALASVTLIVEKRKGDEWEPDPKHPLQALLDRPNPYMSRQDMHERWVLHLMLGGNAIWHKVLVGGKPVEVWPLLPDQIKPIPSRAGFVSGYEWKQGSDKQTLPPEQVLHWQFADPSTPYWGLSPLRAAAAAVDTDLAAVRWNRATLANDGRPPMAVFLSESLDAGQQELAARFIHGQIDGGNVRKALILGGASKVQPLALNATEMDWLQGRRFSREEIGAVFGVPPVLMVAGEGVTFANLDAAKRILWEDTVVPLLDDLCQGLSMGLLPHWGAEGTHRIKADLSGVTALQENLKERADAAKILVEAGFPINAVNQRLALGFGPVAGGDQPRAPTPAPGAAPPAATKSRPRPPPRYQRKDKGEDDVAARLARMDKWTLELKKKVAEVLFEQGSSVASAYAAGKPWETALNMDDWQALLEAAHLAIIESEGAVAYTALLGSITAAGGGGVFDVLADGVQEWISEHVGENIKYIDETSKLALQAEIAAGVDAGESTKDIAKRLKAVHEDWTGWRAERIARTETASAFSAAHQQSASQIADEFELELVKTWKATGDSRTRDQHAAMDGETVALDEAFSNGLMQPGEPNCRCVVIYQPAE</sequence>
<name>A0ABV6B6M2_9DEIO</name>
<evidence type="ECO:0000313" key="4">
    <source>
        <dbReference type="Proteomes" id="UP001589733"/>
    </source>
</evidence>
<reference evidence="3 4" key="1">
    <citation type="submission" date="2024-09" db="EMBL/GenBank/DDBJ databases">
        <authorList>
            <person name="Sun Q."/>
            <person name="Mori K."/>
        </authorList>
    </citation>
    <scope>NUCLEOTIDE SEQUENCE [LARGE SCALE GENOMIC DNA]</scope>
    <source>
        <strain evidence="3 4">JCM 13503</strain>
    </source>
</reference>